<dbReference type="Pfam" id="PF13581">
    <property type="entry name" value="HATPase_c_2"/>
    <property type="match status" value="1"/>
</dbReference>
<dbReference type="InterPro" id="IPR050267">
    <property type="entry name" value="Anti-sigma-factor_SerPK"/>
</dbReference>
<dbReference type="Gene3D" id="3.30.565.10">
    <property type="entry name" value="Histidine kinase-like ATPase, C-terminal domain"/>
    <property type="match status" value="1"/>
</dbReference>
<dbReference type="Proteomes" id="UP001595891">
    <property type="component" value="Unassembled WGS sequence"/>
</dbReference>
<evidence type="ECO:0000259" key="2">
    <source>
        <dbReference type="Pfam" id="PF13581"/>
    </source>
</evidence>
<dbReference type="EMBL" id="JBHSFN010000002">
    <property type="protein sequence ID" value="MFC4585333.1"/>
    <property type="molecule type" value="Genomic_DNA"/>
</dbReference>
<keyword evidence="1" id="KW-0808">Transferase</keyword>
<keyword evidence="1" id="KW-0418">Kinase</keyword>
<comment type="caution">
    <text evidence="3">The sequence shown here is derived from an EMBL/GenBank/DDBJ whole genome shotgun (WGS) entry which is preliminary data.</text>
</comment>
<sequence>MSMAITSESEFRHLVRLVGAVRTLGLLGTLELPGADLSASMARAYVRELLGAAGHPKVDEVELLVSELVTNAVRHSDSGRRAHGVVRLVVADDGHALHVAVIDEGSSEHVPRMRPLSADSDGGRGLWLVDQIASEWGAYEDRAGHVVWFQVAGR</sequence>
<dbReference type="PANTHER" id="PTHR35526">
    <property type="entry name" value="ANTI-SIGMA-F FACTOR RSBW-RELATED"/>
    <property type="match status" value="1"/>
</dbReference>
<name>A0ABV9E7T5_9ACTN</name>
<organism evidence="3 4">
    <name type="scientific">Sphaerisporangium corydalis</name>
    <dbReference type="NCBI Taxonomy" id="1441875"/>
    <lineage>
        <taxon>Bacteria</taxon>
        <taxon>Bacillati</taxon>
        <taxon>Actinomycetota</taxon>
        <taxon>Actinomycetes</taxon>
        <taxon>Streptosporangiales</taxon>
        <taxon>Streptosporangiaceae</taxon>
        <taxon>Sphaerisporangium</taxon>
    </lineage>
</organism>
<gene>
    <name evidence="3" type="ORF">ACFO8L_04595</name>
</gene>
<feature type="domain" description="Histidine kinase/HSP90-like ATPase" evidence="2">
    <location>
        <begin position="42"/>
        <end position="150"/>
    </location>
</feature>
<keyword evidence="1" id="KW-0723">Serine/threonine-protein kinase</keyword>
<dbReference type="CDD" id="cd16936">
    <property type="entry name" value="HATPase_RsbW-like"/>
    <property type="match status" value="1"/>
</dbReference>
<reference evidence="4" key="1">
    <citation type="journal article" date="2019" name="Int. J. Syst. Evol. Microbiol.">
        <title>The Global Catalogue of Microorganisms (GCM) 10K type strain sequencing project: providing services to taxonomists for standard genome sequencing and annotation.</title>
        <authorList>
            <consortium name="The Broad Institute Genomics Platform"/>
            <consortium name="The Broad Institute Genome Sequencing Center for Infectious Disease"/>
            <person name="Wu L."/>
            <person name="Ma J."/>
        </authorList>
    </citation>
    <scope>NUCLEOTIDE SEQUENCE [LARGE SCALE GENOMIC DNA]</scope>
    <source>
        <strain evidence="4">CCUG 49560</strain>
    </source>
</reference>
<keyword evidence="3" id="KW-0547">Nucleotide-binding</keyword>
<accession>A0ABV9E7T5</accession>
<evidence type="ECO:0000313" key="3">
    <source>
        <dbReference type="EMBL" id="MFC4585333.1"/>
    </source>
</evidence>
<evidence type="ECO:0000313" key="4">
    <source>
        <dbReference type="Proteomes" id="UP001595891"/>
    </source>
</evidence>
<dbReference type="RefSeq" id="WP_262842616.1">
    <property type="nucleotide sequence ID" value="NZ_JANZYP010000012.1"/>
</dbReference>
<dbReference type="SUPFAM" id="SSF55874">
    <property type="entry name" value="ATPase domain of HSP90 chaperone/DNA topoisomerase II/histidine kinase"/>
    <property type="match status" value="1"/>
</dbReference>
<keyword evidence="3" id="KW-0067">ATP-binding</keyword>
<evidence type="ECO:0000256" key="1">
    <source>
        <dbReference type="ARBA" id="ARBA00022527"/>
    </source>
</evidence>
<dbReference type="InterPro" id="IPR003594">
    <property type="entry name" value="HATPase_dom"/>
</dbReference>
<proteinExistence type="predicted"/>
<dbReference type="PANTHER" id="PTHR35526:SF3">
    <property type="entry name" value="ANTI-SIGMA-F FACTOR RSBW"/>
    <property type="match status" value="1"/>
</dbReference>
<dbReference type="InterPro" id="IPR036890">
    <property type="entry name" value="HATPase_C_sf"/>
</dbReference>
<dbReference type="GO" id="GO:0005524">
    <property type="term" value="F:ATP binding"/>
    <property type="evidence" value="ECO:0007669"/>
    <property type="project" value="UniProtKB-KW"/>
</dbReference>
<protein>
    <submittedName>
        <fullName evidence="3">ATP-binding protein</fullName>
    </submittedName>
</protein>
<keyword evidence="4" id="KW-1185">Reference proteome</keyword>